<keyword evidence="1" id="KW-1133">Transmembrane helix</keyword>
<evidence type="ECO:0000313" key="2">
    <source>
        <dbReference type="EMBL" id="MUL37021.1"/>
    </source>
</evidence>
<keyword evidence="1" id="KW-0812">Transmembrane</keyword>
<evidence type="ECO:0000256" key="1">
    <source>
        <dbReference type="SAM" id="Phobius"/>
    </source>
</evidence>
<comment type="caution">
    <text evidence="2">The sequence shown here is derived from an EMBL/GenBank/DDBJ whole genome shotgun (WGS) entry which is preliminary data.</text>
</comment>
<dbReference type="AlphaFoldDB" id="A0A6N8FVQ8"/>
<keyword evidence="3" id="KW-1185">Reference proteome</keyword>
<organism evidence="2 3">
    <name type="scientific">Gloeocapsopsis dulcis AAB1 = 1H9</name>
    <dbReference type="NCBI Taxonomy" id="1433147"/>
    <lineage>
        <taxon>Bacteria</taxon>
        <taxon>Bacillati</taxon>
        <taxon>Cyanobacteriota</taxon>
        <taxon>Cyanophyceae</taxon>
        <taxon>Oscillatoriophycideae</taxon>
        <taxon>Chroococcales</taxon>
        <taxon>Chroococcaceae</taxon>
        <taxon>Gloeocapsopsis</taxon>
        <taxon>Gloeocapsopsis dulcis</taxon>
    </lineage>
</organism>
<accession>A0A6N8FVQ8</accession>
<protein>
    <submittedName>
        <fullName evidence="2">Uncharacterized protein</fullName>
    </submittedName>
</protein>
<reference evidence="2 3" key="1">
    <citation type="journal article" date="2019" name="Front. Microbiol.">
        <title>Genomic Features for Desiccation Tolerance and Sugar Biosynthesis in the Extremophile Gloeocapsopsis sp. UTEX B3054.</title>
        <authorList>
            <person name="Urrejola C."/>
            <person name="Alcorta J."/>
            <person name="Salas L."/>
            <person name="Vasquez M."/>
            <person name="Polz M.F."/>
            <person name="Vicuna R."/>
            <person name="Diez B."/>
        </authorList>
    </citation>
    <scope>NUCLEOTIDE SEQUENCE [LARGE SCALE GENOMIC DNA]</scope>
    <source>
        <strain evidence="2 3">1H9</strain>
    </source>
</reference>
<dbReference type="Proteomes" id="UP000441797">
    <property type="component" value="Unassembled WGS sequence"/>
</dbReference>
<keyword evidence="1" id="KW-0472">Membrane</keyword>
<sequence length="154" mass="17736">MNSLNLHDSYPCPVCRIGHITPLPLMDAMACDFCAQIFTVDLEKQQIKMPARQPPLLWYWNGTRWQDAQLEGVELGWGYILAAIALVILPPGLIGLVIWIHPPAAHTPLSWLPYVWVGLGFIAHLGIIIWLVIEFYQFPLRLWFRSLPQQLRQR</sequence>
<proteinExistence type="predicted"/>
<evidence type="ECO:0000313" key="3">
    <source>
        <dbReference type="Proteomes" id="UP000441797"/>
    </source>
</evidence>
<dbReference type="OrthoDB" id="560533at2"/>
<feature type="transmembrane region" description="Helical" evidence="1">
    <location>
        <begin position="111"/>
        <end position="133"/>
    </location>
</feature>
<dbReference type="EMBL" id="NAPY01000016">
    <property type="protein sequence ID" value="MUL37021.1"/>
    <property type="molecule type" value="Genomic_DNA"/>
</dbReference>
<gene>
    <name evidence="2" type="ORF">BWI75_11870</name>
</gene>
<dbReference type="RefSeq" id="WP_105219765.1">
    <property type="nucleotide sequence ID" value="NZ_CAWNSU010000046.1"/>
</dbReference>
<feature type="transmembrane region" description="Helical" evidence="1">
    <location>
        <begin position="77"/>
        <end position="99"/>
    </location>
</feature>
<name>A0A6N8FVQ8_9CHRO</name>